<keyword evidence="1 2" id="KW-0193">Cuticle</keyword>
<evidence type="ECO:0000256" key="1">
    <source>
        <dbReference type="ARBA" id="ARBA00022460"/>
    </source>
</evidence>
<dbReference type="InterPro" id="IPR050468">
    <property type="entry name" value="Cuticle_Struct_Prot"/>
</dbReference>
<evidence type="ECO:0000256" key="2">
    <source>
        <dbReference type="PROSITE-ProRule" id="PRU00497"/>
    </source>
</evidence>
<dbReference type="PROSITE" id="PS00233">
    <property type="entry name" value="CHIT_BIND_RR_1"/>
    <property type="match status" value="1"/>
</dbReference>
<dbReference type="InterPro" id="IPR031311">
    <property type="entry name" value="CHIT_BIND_RR_consensus"/>
</dbReference>
<organism evidence="4 5">
    <name type="scientific">Polyplax serrata</name>
    <name type="common">Common mouse louse</name>
    <dbReference type="NCBI Taxonomy" id="468196"/>
    <lineage>
        <taxon>Eukaryota</taxon>
        <taxon>Metazoa</taxon>
        <taxon>Ecdysozoa</taxon>
        <taxon>Arthropoda</taxon>
        <taxon>Hexapoda</taxon>
        <taxon>Insecta</taxon>
        <taxon>Pterygota</taxon>
        <taxon>Neoptera</taxon>
        <taxon>Paraneoptera</taxon>
        <taxon>Psocodea</taxon>
        <taxon>Troctomorpha</taxon>
        <taxon>Phthiraptera</taxon>
        <taxon>Anoplura</taxon>
        <taxon>Polyplacidae</taxon>
        <taxon>Polyplax</taxon>
    </lineage>
</organism>
<dbReference type="Pfam" id="PF00379">
    <property type="entry name" value="Chitin_bind_4"/>
    <property type="match status" value="1"/>
</dbReference>
<evidence type="ECO:0000256" key="3">
    <source>
        <dbReference type="SAM" id="Phobius"/>
    </source>
</evidence>
<evidence type="ECO:0000313" key="5">
    <source>
        <dbReference type="Proteomes" id="UP001359485"/>
    </source>
</evidence>
<dbReference type="PRINTS" id="PR00947">
    <property type="entry name" value="CUTICLE"/>
</dbReference>
<dbReference type="Proteomes" id="UP001359485">
    <property type="component" value="Unassembled WGS sequence"/>
</dbReference>
<dbReference type="PROSITE" id="PS51155">
    <property type="entry name" value="CHIT_BIND_RR_2"/>
    <property type="match status" value="1"/>
</dbReference>
<accession>A0ABR1BIQ1</accession>
<feature type="transmembrane region" description="Helical" evidence="3">
    <location>
        <begin position="20"/>
        <end position="43"/>
    </location>
</feature>
<gene>
    <name evidence="4" type="ORF">RUM44_013755</name>
</gene>
<comment type="caution">
    <text evidence="4">The sequence shown here is derived from an EMBL/GenBank/DDBJ whole genome shotgun (WGS) entry which is preliminary data.</text>
</comment>
<protein>
    <submittedName>
        <fullName evidence="4">Uncharacterized protein</fullName>
    </submittedName>
</protein>
<proteinExistence type="predicted"/>
<keyword evidence="3" id="KW-0812">Transmembrane</keyword>
<sequence>MSSAAESGLLSAQGALEVHVYVFPPFLTFYIAIFLAIFALTAARPQQQDEPIPILKFENPGVNFDGSYKWSYETANEIFAEESGYVKNQGDPEAESQVAQGTYSYTSPDGQRITVTYVADENGFIPQGSHLPTPPPIPEAILRSLEFIRSQPPQGSGSQK</sequence>
<dbReference type="PANTHER" id="PTHR10380:SF173">
    <property type="entry name" value="CUTICULAR PROTEIN 47EF, ISOFORM C-RELATED"/>
    <property type="match status" value="1"/>
</dbReference>
<keyword evidence="3" id="KW-1133">Transmembrane helix</keyword>
<name>A0ABR1BIQ1_POLSC</name>
<dbReference type="EMBL" id="JAWJWF010000001">
    <property type="protein sequence ID" value="KAK6642032.1"/>
    <property type="molecule type" value="Genomic_DNA"/>
</dbReference>
<evidence type="ECO:0000313" key="4">
    <source>
        <dbReference type="EMBL" id="KAK6642032.1"/>
    </source>
</evidence>
<keyword evidence="5" id="KW-1185">Reference proteome</keyword>
<reference evidence="4 5" key="1">
    <citation type="submission" date="2023-09" db="EMBL/GenBank/DDBJ databases">
        <title>Genomes of two closely related lineages of the louse Polyplax serrata with different host specificities.</title>
        <authorList>
            <person name="Martinu J."/>
            <person name="Tarabai H."/>
            <person name="Stefka J."/>
            <person name="Hypsa V."/>
        </authorList>
    </citation>
    <scope>NUCLEOTIDE SEQUENCE [LARGE SCALE GENOMIC DNA]</scope>
    <source>
        <strain evidence="4">98ZLc_SE</strain>
    </source>
</reference>
<keyword evidence="3" id="KW-0472">Membrane</keyword>
<dbReference type="InterPro" id="IPR000618">
    <property type="entry name" value="Insect_cuticle"/>
</dbReference>
<dbReference type="PANTHER" id="PTHR10380">
    <property type="entry name" value="CUTICLE PROTEIN"/>
    <property type="match status" value="1"/>
</dbReference>